<dbReference type="AlphaFoldDB" id="Q0U9W3"/>
<dbReference type="InParanoid" id="Q0U9W3"/>
<protein>
    <submittedName>
        <fullName evidence="2">Uncharacterized protein</fullName>
    </submittedName>
</protein>
<dbReference type="HOGENOM" id="CLU_2758643_0_0_1"/>
<dbReference type="GeneID" id="5978601"/>
<gene>
    <name evidence="2" type="ORF">SNOG_11451</name>
</gene>
<feature type="compositionally biased region" description="Low complexity" evidence="1">
    <location>
        <begin position="22"/>
        <end position="33"/>
    </location>
</feature>
<reference evidence="3" key="1">
    <citation type="journal article" date="2007" name="Plant Cell">
        <title>Dothideomycete-plant interactions illuminated by genome sequencing and EST analysis of the wheat pathogen Stagonospora nodorum.</title>
        <authorList>
            <person name="Hane J.K."/>
            <person name="Lowe R.G."/>
            <person name="Solomon P.S."/>
            <person name="Tan K.C."/>
            <person name="Schoch C.L."/>
            <person name="Spatafora J.W."/>
            <person name="Crous P.W."/>
            <person name="Kodira C."/>
            <person name="Birren B.W."/>
            <person name="Galagan J.E."/>
            <person name="Torriani S.F."/>
            <person name="McDonald B.A."/>
            <person name="Oliver R.P."/>
        </authorList>
    </citation>
    <scope>NUCLEOTIDE SEQUENCE [LARGE SCALE GENOMIC DNA]</scope>
    <source>
        <strain evidence="3">SN15 / ATCC MYA-4574 / FGSC 10173</strain>
    </source>
</reference>
<accession>Q0U9W3</accession>
<evidence type="ECO:0000313" key="3">
    <source>
        <dbReference type="Proteomes" id="UP000001055"/>
    </source>
</evidence>
<dbReference type="Proteomes" id="UP000001055">
    <property type="component" value="Unassembled WGS sequence"/>
</dbReference>
<sequence>MSFTHKTVLQPGNLQLYAHQRSPSISPTPTVSSGMDLLRRRSRGTGFADAGAPFLPRITCTGLVFGSGFS</sequence>
<dbReference type="EMBL" id="CH445343">
    <property type="protein sequence ID" value="EAT81159.1"/>
    <property type="molecule type" value="Genomic_DNA"/>
</dbReference>
<dbReference type="RefSeq" id="XP_001801693.1">
    <property type="nucleotide sequence ID" value="XM_001801641.1"/>
</dbReference>
<organism evidence="2 3">
    <name type="scientific">Phaeosphaeria nodorum (strain SN15 / ATCC MYA-4574 / FGSC 10173)</name>
    <name type="common">Glume blotch fungus</name>
    <name type="synonym">Parastagonospora nodorum</name>
    <dbReference type="NCBI Taxonomy" id="321614"/>
    <lineage>
        <taxon>Eukaryota</taxon>
        <taxon>Fungi</taxon>
        <taxon>Dikarya</taxon>
        <taxon>Ascomycota</taxon>
        <taxon>Pezizomycotina</taxon>
        <taxon>Dothideomycetes</taxon>
        <taxon>Pleosporomycetidae</taxon>
        <taxon>Pleosporales</taxon>
        <taxon>Pleosporineae</taxon>
        <taxon>Phaeosphaeriaceae</taxon>
        <taxon>Parastagonospora</taxon>
    </lineage>
</organism>
<evidence type="ECO:0000313" key="2">
    <source>
        <dbReference type="EMBL" id="EAT81159.1"/>
    </source>
</evidence>
<evidence type="ECO:0000256" key="1">
    <source>
        <dbReference type="SAM" id="MobiDB-lite"/>
    </source>
</evidence>
<feature type="region of interest" description="Disordered" evidence="1">
    <location>
        <begin position="18"/>
        <end position="38"/>
    </location>
</feature>
<proteinExistence type="predicted"/>
<name>Q0U9W3_PHANO</name>
<dbReference type="KEGG" id="pno:SNOG_11451"/>